<accession>A0A1X6N937</accession>
<organism evidence="2 3">
    <name type="scientific">Postia placenta MAD-698-R-SB12</name>
    <dbReference type="NCBI Taxonomy" id="670580"/>
    <lineage>
        <taxon>Eukaryota</taxon>
        <taxon>Fungi</taxon>
        <taxon>Dikarya</taxon>
        <taxon>Basidiomycota</taxon>
        <taxon>Agaricomycotina</taxon>
        <taxon>Agaricomycetes</taxon>
        <taxon>Polyporales</taxon>
        <taxon>Adustoporiaceae</taxon>
        <taxon>Rhodonia</taxon>
    </lineage>
</organism>
<dbReference type="InterPro" id="IPR020843">
    <property type="entry name" value="ER"/>
</dbReference>
<dbReference type="SMART" id="SM00829">
    <property type="entry name" value="PKS_ER"/>
    <property type="match status" value="1"/>
</dbReference>
<evidence type="ECO:0000259" key="1">
    <source>
        <dbReference type="SMART" id="SM00829"/>
    </source>
</evidence>
<dbReference type="SUPFAM" id="SSF50129">
    <property type="entry name" value="GroES-like"/>
    <property type="match status" value="1"/>
</dbReference>
<dbReference type="GeneID" id="36326838"/>
<keyword evidence="3" id="KW-1185">Reference proteome</keyword>
<dbReference type="PANTHER" id="PTHR11695">
    <property type="entry name" value="ALCOHOL DEHYDROGENASE RELATED"/>
    <property type="match status" value="1"/>
</dbReference>
<dbReference type="AlphaFoldDB" id="A0A1X6N937"/>
<dbReference type="OrthoDB" id="3509362at2759"/>
<reference evidence="2 3" key="1">
    <citation type="submission" date="2017-04" db="EMBL/GenBank/DDBJ databases">
        <title>Genome Sequence of the Model Brown-Rot Fungus Postia placenta SB12.</title>
        <authorList>
            <consortium name="DOE Joint Genome Institute"/>
            <person name="Gaskell J."/>
            <person name="Kersten P."/>
            <person name="Larrondo L.F."/>
            <person name="Canessa P."/>
            <person name="Martinez D."/>
            <person name="Hibbett D."/>
            <person name="Schmoll M."/>
            <person name="Kubicek C.P."/>
            <person name="Martinez A.T."/>
            <person name="Yadav J."/>
            <person name="Master E."/>
            <person name="Magnuson J.K."/>
            <person name="James T."/>
            <person name="Yaver D."/>
            <person name="Berka R."/>
            <person name="Labutti K."/>
            <person name="Lipzen A."/>
            <person name="Aerts A."/>
            <person name="Barry K."/>
            <person name="Henrissat B."/>
            <person name="Blanchette R."/>
            <person name="Grigoriev I."/>
            <person name="Cullen D."/>
        </authorList>
    </citation>
    <scope>NUCLEOTIDE SEQUENCE [LARGE SCALE GENOMIC DNA]</scope>
    <source>
        <strain evidence="2 3">MAD-698-R-SB12</strain>
    </source>
</reference>
<name>A0A1X6N937_9APHY</name>
<feature type="domain" description="Enoyl reductase (ER)" evidence="1">
    <location>
        <begin position="17"/>
        <end position="342"/>
    </location>
</feature>
<proteinExistence type="predicted"/>
<dbReference type="EMBL" id="KZ110593">
    <property type="protein sequence ID" value="OSX64976.1"/>
    <property type="molecule type" value="Genomic_DNA"/>
</dbReference>
<dbReference type="SUPFAM" id="SSF51735">
    <property type="entry name" value="NAD(P)-binding Rossmann-fold domains"/>
    <property type="match status" value="1"/>
</dbReference>
<dbReference type="STRING" id="670580.A0A1X6N937"/>
<dbReference type="InterPro" id="IPR013154">
    <property type="entry name" value="ADH-like_N"/>
</dbReference>
<dbReference type="Gene3D" id="3.90.180.10">
    <property type="entry name" value="Medium-chain alcohol dehydrogenases, catalytic domain"/>
    <property type="match status" value="1"/>
</dbReference>
<protein>
    <recommendedName>
        <fullName evidence="1">Enoyl reductase (ER) domain-containing protein</fullName>
    </recommendedName>
</protein>
<dbReference type="Proteomes" id="UP000194127">
    <property type="component" value="Unassembled WGS sequence"/>
</dbReference>
<dbReference type="GO" id="GO:0005739">
    <property type="term" value="C:mitochondrion"/>
    <property type="evidence" value="ECO:0007669"/>
    <property type="project" value="TreeGrafter"/>
</dbReference>
<dbReference type="PANTHER" id="PTHR11695:SF294">
    <property type="entry name" value="RETICULON-4-INTERACTING PROTEIN 1, MITOCHONDRIAL"/>
    <property type="match status" value="1"/>
</dbReference>
<evidence type="ECO:0000313" key="3">
    <source>
        <dbReference type="Proteomes" id="UP000194127"/>
    </source>
</evidence>
<dbReference type="Pfam" id="PF08240">
    <property type="entry name" value="ADH_N"/>
    <property type="match status" value="1"/>
</dbReference>
<dbReference type="Pfam" id="PF13602">
    <property type="entry name" value="ADH_zinc_N_2"/>
    <property type="match status" value="1"/>
</dbReference>
<dbReference type="GO" id="GO:0016491">
    <property type="term" value="F:oxidoreductase activity"/>
    <property type="evidence" value="ECO:0007669"/>
    <property type="project" value="InterPro"/>
</dbReference>
<dbReference type="InterPro" id="IPR011032">
    <property type="entry name" value="GroES-like_sf"/>
</dbReference>
<dbReference type="CDD" id="cd08267">
    <property type="entry name" value="MDR1"/>
    <property type="match status" value="1"/>
</dbReference>
<dbReference type="Gene3D" id="3.40.50.720">
    <property type="entry name" value="NAD(P)-binding Rossmann-like Domain"/>
    <property type="match status" value="1"/>
</dbReference>
<gene>
    <name evidence="2" type="ORF">POSPLADRAFT_1065012</name>
</gene>
<dbReference type="InterPro" id="IPR050700">
    <property type="entry name" value="YIM1/Zinc_Alcohol_DH_Fams"/>
</dbReference>
<evidence type="ECO:0000313" key="2">
    <source>
        <dbReference type="EMBL" id="OSX64976.1"/>
    </source>
</evidence>
<dbReference type="InterPro" id="IPR036291">
    <property type="entry name" value="NAD(P)-bd_dom_sf"/>
</dbReference>
<dbReference type="RefSeq" id="XP_024341770.1">
    <property type="nucleotide sequence ID" value="XM_024481888.1"/>
</dbReference>
<sequence>MSTPQTQNAWLATAKGEPSEVLQLDESVPVPKLNCGEVLVKVQATALNPIGYKIMTLFPNFLIKRPYIPEHDLAGIIVDANGTEFQNGDEVFGFIPPQPSLKAHSGTLAQYTRISASHVVRRPINITPTQAAGIPVAALTAYQALFNVAHLKPEQHVFINGGSTSVGAFAIQFAKAIGCNVTVSASGRNEAFVRSLGADGFFDYTTGPLHARLASNPPSSKYHVFFETVGLLDLSLYTHSESYLTPGGTFVSVGAVESKAYEVSYIGKLLWTVFLHPRWLGGTKRTYKMIMVDNKRKDLEIVAQHVRDGKIKPLVDSVFAFENVLKAYERIMTSRATGKVVVRVDPEAE</sequence>